<dbReference type="AlphaFoldDB" id="A0A975TTU0"/>
<comment type="subcellular location">
    <subcellularLocation>
        <location evidence="3">Membrane</location>
        <topology evidence="3">Multi-pass membrane protein</topology>
    </subcellularLocation>
</comment>
<evidence type="ECO:0000256" key="12">
    <source>
        <dbReference type="ARBA" id="ARBA00022982"/>
    </source>
</evidence>
<dbReference type="GO" id="GO:0006099">
    <property type="term" value="P:tricarboxylic acid cycle"/>
    <property type="evidence" value="ECO:0007669"/>
    <property type="project" value="UniProtKB-KW"/>
</dbReference>
<dbReference type="GO" id="GO:0046872">
    <property type="term" value="F:metal ion binding"/>
    <property type="evidence" value="ECO:0007669"/>
    <property type="project" value="UniProtKB-KW"/>
</dbReference>
<dbReference type="InterPro" id="IPR034804">
    <property type="entry name" value="SQR/QFR_C/D"/>
</dbReference>
<evidence type="ECO:0000313" key="17">
    <source>
        <dbReference type="EMBL" id="QXL87498.1"/>
    </source>
</evidence>
<dbReference type="Proteomes" id="UP000693972">
    <property type="component" value="Unassembled WGS sequence"/>
</dbReference>
<evidence type="ECO:0000256" key="1">
    <source>
        <dbReference type="ARBA" id="ARBA00001971"/>
    </source>
</evidence>
<proteinExistence type="predicted"/>
<evidence type="ECO:0000256" key="9">
    <source>
        <dbReference type="ARBA" id="ARBA00022617"/>
    </source>
</evidence>
<feature type="transmembrane region" description="Helical" evidence="16">
    <location>
        <begin position="31"/>
        <end position="50"/>
    </location>
</feature>
<dbReference type="CDD" id="cd03495">
    <property type="entry name" value="SQR_TypeC_SdhD_like"/>
    <property type="match status" value="1"/>
</dbReference>
<reference evidence="17 18" key="1">
    <citation type="submission" date="2021-07" db="EMBL/GenBank/DDBJ databases">
        <title>Karlodiniumbacter phycospheric gen. nov., sp. nov., a phycosphere bacterium isolated from karlodinium veneficum.</title>
        <authorList>
            <person name="Peng Y."/>
            <person name="Jiang L."/>
            <person name="Lee J."/>
        </authorList>
    </citation>
    <scope>NUCLEOTIDE SEQUENCE</scope>
    <source>
        <strain evidence="17 18">N5</strain>
    </source>
</reference>
<dbReference type="RefSeq" id="WP_257894370.1">
    <property type="nucleotide sequence ID" value="NZ_JAIMBW010000001.1"/>
</dbReference>
<feature type="transmembrane region" description="Helical" evidence="16">
    <location>
        <begin position="100"/>
        <end position="122"/>
    </location>
</feature>
<protein>
    <recommendedName>
        <fullName evidence="6">Succinate dehydrogenase hydrophobic membrane anchor subunit</fullName>
    </recommendedName>
</protein>
<dbReference type="GO" id="GO:0020037">
    <property type="term" value="F:heme binding"/>
    <property type="evidence" value="ECO:0007669"/>
    <property type="project" value="InterPro"/>
</dbReference>
<evidence type="ECO:0000256" key="16">
    <source>
        <dbReference type="SAM" id="Phobius"/>
    </source>
</evidence>
<keyword evidence="8" id="KW-0816">Tricarboxylic acid cycle</keyword>
<dbReference type="InterPro" id="IPR014312">
    <property type="entry name" value="Succ_DH_anchor"/>
</dbReference>
<name>A0A975TTU0_9RHOB</name>
<keyword evidence="12" id="KW-0249">Electron transport</keyword>
<accession>A0A975TTU0</accession>
<dbReference type="InterPro" id="IPR000701">
    <property type="entry name" value="SuccDH_FuR_B_TM-su"/>
</dbReference>
<keyword evidence="18" id="KW-1185">Reference proteome</keyword>
<comment type="subunit">
    <text evidence="5">Part of an enzyme complex containing four subunits: a flavoprotein, an iron-sulfur protein, plus two membrane-anchoring proteins, SdhC and SdhD.</text>
</comment>
<keyword evidence="7" id="KW-0813">Transport</keyword>
<evidence type="ECO:0000256" key="15">
    <source>
        <dbReference type="ARBA" id="ARBA00023136"/>
    </source>
</evidence>
<gene>
    <name evidence="17" type="primary">sdhD</name>
    <name evidence="17" type="ORF">KUL25_19125</name>
</gene>
<comment type="pathway">
    <text evidence="4">Carbohydrate metabolism; tricarboxylic acid cycle.</text>
</comment>
<comment type="function">
    <text evidence="2">Membrane-anchoring subunit of succinate dehydrogenase (SDH).</text>
</comment>
<evidence type="ECO:0000256" key="5">
    <source>
        <dbReference type="ARBA" id="ARBA00011558"/>
    </source>
</evidence>
<dbReference type="EMBL" id="JAIMBW010000001">
    <property type="protein sequence ID" value="MBY4894876.1"/>
    <property type="molecule type" value="Genomic_DNA"/>
</dbReference>
<dbReference type="SUPFAM" id="SSF81343">
    <property type="entry name" value="Fumarate reductase respiratory complex transmembrane subunits"/>
    <property type="match status" value="1"/>
</dbReference>
<keyword evidence="10 16" id="KW-0812">Transmembrane</keyword>
<dbReference type="Pfam" id="PF01127">
    <property type="entry name" value="Sdh_cyt"/>
    <property type="match status" value="1"/>
</dbReference>
<evidence type="ECO:0000256" key="14">
    <source>
        <dbReference type="ARBA" id="ARBA00023004"/>
    </source>
</evidence>
<evidence type="ECO:0000256" key="7">
    <source>
        <dbReference type="ARBA" id="ARBA00022448"/>
    </source>
</evidence>
<evidence type="ECO:0000313" key="18">
    <source>
        <dbReference type="Proteomes" id="UP000693972"/>
    </source>
</evidence>
<dbReference type="GO" id="GO:0016020">
    <property type="term" value="C:membrane"/>
    <property type="evidence" value="ECO:0007669"/>
    <property type="project" value="UniProtKB-SubCell"/>
</dbReference>
<keyword evidence="9" id="KW-0349">Heme</keyword>
<evidence type="ECO:0000256" key="3">
    <source>
        <dbReference type="ARBA" id="ARBA00004141"/>
    </source>
</evidence>
<evidence type="ECO:0000256" key="2">
    <source>
        <dbReference type="ARBA" id="ARBA00004050"/>
    </source>
</evidence>
<dbReference type="Gene3D" id="1.20.1300.10">
    <property type="entry name" value="Fumarate reductase/succinate dehydrogenase, transmembrane subunit"/>
    <property type="match status" value="1"/>
</dbReference>
<organism evidence="17">
    <name type="scientific">Gymnodinialimonas phycosphaerae</name>
    <dbReference type="NCBI Taxonomy" id="2841589"/>
    <lineage>
        <taxon>Bacteria</taxon>
        <taxon>Pseudomonadati</taxon>
        <taxon>Pseudomonadota</taxon>
        <taxon>Alphaproteobacteria</taxon>
        <taxon>Rhodobacterales</taxon>
        <taxon>Paracoccaceae</taxon>
        <taxon>Gymnodinialimonas</taxon>
    </lineage>
</organism>
<keyword evidence="11" id="KW-0479">Metal-binding</keyword>
<keyword evidence="14" id="KW-0408">Iron</keyword>
<dbReference type="EMBL" id="CP078073">
    <property type="protein sequence ID" value="QXL87498.1"/>
    <property type="molecule type" value="Genomic_DNA"/>
</dbReference>
<evidence type="ECO:0000256" key="4">
    <source>
        <dbReference type="ARBA" id="ARBA00005163"/>
    </source>
</evidence>
<feature type="transmembrane region" description="Helical" evidence="16">
    <location>
        <begin position="62"/>
        <end position="79"/>
    </location>
</feature>
<evidence type="ECO:0000256" key="13">
    <source>
        <dbReference type="ARBA" id="ARBA00022989"/>
    </source>
</evidence>
<evidence type="ECO:0000256" key="11">
    <source>
        <dbReference type="ARBA" id="ARBA00022723"/>
    </source>
</evidence>
<evidence type="ECO:0000256" key="10">
    <source>
        <dbReference type="ARBA" id="ARBA00022692"/>
    </source>
</evidence>
<keyword evidence="13 16" id="KW-1133">Transmembrane helix</keyword>
<sequence>MAYLTDRKRVSGLGSAHGGTAQHWTMTVTSVALLILTPFFLGIIGSALGSEHADVIATLGKPVPALIVAAYLVVGAHHLRYGMQTLLEDYTHGLTKKVSIIATTIICYGLAAGGLVALMQIAL</sequence>
<keyword evidence="15 16" id="KW-0472">Membrane</keyword>
<evidence type="ECO:0000256" key="8">
    <source>
        <dbReference type="ARBA" id="ARBA00022532"/>
    </source>
</evidence>
<evidence type="ECO:0000256" key="6">
    <source>
        <dbReference type="ARBA" id="ARBA00019425"/>
    </source>
</evidence>
<comment type="cofactor">
    <cofactor evidence="1">
        <name>heme</name>
        <dbReference type="ChEBI" id="CHEBI:30413"/>
    </cofactor>
</comment>
<dbReference type="NCBIfam" id="TIGR02968">
    <property type="entry name" value="succ_dehyd_anc"/>
    <property type="match status" value="1"/>
</dbReference>